<keyword evidence="4" id="KW-1185">Reference proteome</keyword>
<dbReference type="GO" id="GO:0042393">
    <property type="term" value="F:histone binding"/>
    <property type="evidence" value="ECO:0007669"/>
    <property type="project" value="TreeGrafter"/>
</dbReference>
<dbReference type="InterPro" id="IPR001357">
    <property type="entry name" value="BRCT_dom"/>
</dbReference>
<feature type="compositionally biased region" description="Acidic residues" evidence="1">
    <location>
        <begin position="318"/>
        <end position="332"/>
    </location>
</feature>
<accession>A0AAX4PN10</accession>
<dbReference type="PROSITE" id="PS50172">
    <property type="entry name" value="BRCT"/>
    <property type="match status" value="1"/>
</dbReference>
<feature type="compositionally biased region" description="Acidic residues" evidence="1">
    <location>
        <begin position="50"/>
        <end position="64"/>
    </location>
</feature>
<organism evidence="3 4">
    <name type="scientific">Chloropicon roscoffensis</name>
    <dbReference type="NCBI Taxonomy" id="1461544"/>
    <lineage>
        <taxon>Eukaryota</taxon>
        <taxon>Viridiplantae</taxon>
        <taxon>Chlorophyta</taxon>
        <taxon>Chloropicophyceae</taxon>
        <taxon>Chloropicales</taxon>
        <taxon>Chloropicaceae</taxon>
        <taxon>Chloropicon</taxon>
    </lineage>
</organism>
<dbReference type="Pfam" id="PF00533">
    <property type="entry name" value="BRCT"/>
    <property type="match status" value="1"/>
</dbReference>
<evidence type="ECO:0000313" key="3">
    <source>
        <dbReference type="EMBL" id="WZN67251.1"/>
    </source>
</evidence>
<dbReference type="SUPFAM" id="SSF52113">
    <property type="entry name" value="BRCT domain"/>
    <property type="match status" value="1"/>
</dbReference>
<feature type="compositionally biased region" description="Basic and acidic residues" evidence="1">
    <location>
        <begin position="81"/>
        <end position="92"/>
    </location>
</feature>
<dbReference type="Proteomes" id="UP001472866">
    <property type="component" value="Chromosome 19"/>
</dbReference>
<dbReference type="AlphaFoldDB" id="A0AAX4PN10"/>
<feature type="region of interest" description="Disordered" evidence="1">
    <location>
        <begin position="349"/>
        <end position="393"/>
    </location>
</feature>
<dbReference type="InterPro" id="IPR036420">
    <property type="entry name" value="BRCT_dom_sf"/>
</dbReference>
<dbReference type="PANTHER" id="PTHR15321:SF3">
    <property type="entry name" value="TP53-BINDING PROTEIN 1"/>
    <property type="match status" value="1"/>
</dbReference>
<feature type="compositionally biased region" description="Acidic residues" evidence="1">
    <location>
        <begin position="354"/>
        <end position="366"/>
    </location>
</feature>
<feature type="compositionally biased region" description="Acidic residues" evidence="1">
    <location>
        <begin position="93"/>
        <end position="107"/>
    </location>
</feature>
<dbReference type="GO" id="GO:0005634">
    <property type="term" value="C:nucleus"/>
    <property type="evidence" value="ECO:0007669"/>
    <property type="project" value="TreeGrafter"/>
</dbReference>
<dbReference type="EMBL" id="CP151519">
    <property type="protein sequence ID" value="WZN67251.1"/>
    <property type="molecule type" value="Genomic_DNA"/>
</dbReference>
<evidence type="ECO:0000313" key="4">
    <source>
        <dbReference type="Proteomes" id="UP001472866"/>
    </source>
</evidence>
<reference evidence="3 4" key="1">
    <citation type="submission" date="2024-03" db="EMBL/GenBank/DDBJ databases">
        <title>Complete genome sequence of the green alga Chloropicon roscoffensis RCC1871.</title>
        <authorList>
            <person name="Lemieux C."/>
            <person name="Pombert J.-F."/>
            <person name="Otis C."/>
            <person name="Turmel M."/>
        </authorList>
    </citation>
    <scope>NUCLEOTIDE SEQUENCE [LARGE SCALE GENOMIC DNA]</scope>
    <source>
        <strain evidence="3 4">RCC1871</strain>
    </source>
</reference>
<feature type="compositionally biased region" description="Acidic residues" evidence="1">
    <location>
        <begin position="30"/>
        <end position="42"/>
    </location>
</feature>
<dbReference type="GO" id="GO:0045944">
    <property type="term" value="P:positive regulation of transcription by RNA polymerase II"/>
    <property type="evidence" value="ECO:0007669"/>
    <property type="project" value="TreeGrafter"/>
</dbReference>
<dbReference type="SMART" id="SM00292">
    <property type="entry name" value="BRCT"/>
    <property type="match status" value="1"/>
</dbReference>
<evidence type="ECO:0000256" key="1">
    <source>
        <dbReference type="SAM" id="MobiDB-lite"/>
    </source>
</evidence>
<dbReference type="GO" id="GO:0000077">
    <property type="term" value="P:DNA damage checkpoint signaling"/>
    <property type="evidence" value="ECO:0007669"/>
    <property type="project" value="TreeGrafter"/>
</dbReference>
<evidence type="ECO:0000259" key="2">
    <source>
        <dbReference type="PROSITE" id="PS50172"/>
    </source>
</evidence>
<feature type="compositionally biased region" description="Basic and acidic residues" evidence="1">
    <location>
        <begin position="457"/>
        <end position="467"/>
    </location>
</feature>
<protein>
    <submittedName>
        <fullName evidence="3">BRCT domain-containing protein</fullName>
    </submittedName>
</protein>
<sequence length="756" mass="82374">MASVDEEWTPGRGEDFLNLRLELTPPAGGFDDDDDDDDSSDEDSIHSDTPTEEAEQVEQEEEEDVRGGARGGRGHGDACASEDRRVRPSTVEEEKDGLDDDDDEDLGPDERLTDETAELFRSKTPLDLTRLTASLPSSFDPSAVPASYETLHKHWANGEDPTTEEDHVRRLKSIIIAVEAKDVMECAPRTVSTTAPQCSRNYVEFRLYKARKDLGLFSARVPGWGGDQGGGRDGADLSSIDVSGELKSVEDEEPIPETPLGITAEDRGPRTRRRFQSRPWTPDAAMAEGGGGGREGWASWEEDEIPDPESGPGPAAVEIDEDDGGGDACEEIPDFDVEPAARVGEAAAMVVEENQSEEIQDPEPEPEPAAAVAVEETGDAECGAGEETVEDAREAELLASERARKLAGKSSEEWRRFLASSAVDASHIIEGGRKRRRNPKYATPPSETGACIRPRCSKPEDEGLRKENKRLRTENKRLREEIEAVRGQLKRAAGNPSAECDDGGNGEAAQFGCGRCRKSPSGCLQCNPAKMAAHERRKSGETPAPRVSKTCAVRVKRERPMPREGALRGLFFLLTGFTSTQSAKICDDVESNGGKVLETLERASEEVKDVVVVAKDNTRTLKVLFALSVGRPVVKRSWVEESVKAGFPVEMKRSVLLWGPRNGEKMFRAGETFVLFGSAKFLSGGFRQVLECGGARVIALAGKGRRSAKFRDARGVIVEDVAALPANHGIPKDVLIIDYKKFTKAMETGMNKLLNR</sequence>
<feature type="region of interest" description="Disordered" evidence="1">
    <location>
        <begin position="1"/>
        <end position="111"/>
    </location>
</feature>
<feature type="region of interest" description="Disordered" evidence="1">
    <location>
        <begin position="429"/>
        <end position="467"/>
    </location>
</feature>
<name>A0AAX4PN10_9CHLO</name>
<dbReference type="InterPro" id="IPR047252">
    <property type="entry name" value="TP53BP1-like"/>
</dbReference>
<dbReference type="PANTHER" id="PTHR15321">
    <property type="entry name" value="TUMOR SUPPRESSOR P53-BINDING PROTEIN 1"/>
    <property type="match status" value="1"/>
</dbReference>
<feature type="region of interest" description="Disordered" evidence="1">
    <location>
        <begin position="246"/>
        <end position="332"/>
    </location>
</feature>
<dbReference type="Gene3D" id="3.40.50.10190">
    <property type="entry name" value="BRCT domain"/>
    <property type="match status" value="1"/>
</dbReference>
<gene>
    <name evidence="3" type="ORF">HKI87_19g88240</name>
</gene>
<feature type="domain" description="BRCT" evidence="2">
    <location>
        <begin position="562"/>
        <end position="656"/>
    </location>
</feature>
<proteinExistence type="predicted"/>